<reference evidence="1" key="2">
    <citation type="submission" date="2014-03" db="EMBL/GenBank/DDBJ databases">
        <title>Candidatus Competibacter-lineage genomes retrieved from metagenomes reveal functional metabolic diversity.</title>
        <authorList>
            <person name="McIlroy S.J."/>
            <person name="Albertsen M."/>
            <person name="Andresen E.K."/>
            <person name="Saunders A.M."/>
            <person name="Kristiansen R."/>
            <person name="Stokholm-Bjerregaard M."/>
            <person name="Nielsen K.L."/>
            <person name="Nielsen P.H."/>
        </authorList>
    </citation>
    <scope>NUCLEOTIDE SEQUENCE</scope>
    <source>
        <strain evidence="1">Run_A_D11</strain>
    </source>
</reference>
<name>W6M9U5_9GAMM</name>
<accession>W6M9U5</accession>
<reference evidence="1" key="1">
    <citation type="submission" date="2013-07" db="EMBL/GenBank/DDBJ databases">
        <authorList>
            <person name="McIlroy S."/>
        </authorList>
    </citation>
    <scope>NUCLEOTIDE SEQUENCE [LARGE SCALE GENOMIC DNA]</scope>
    <source>
        <strain evidence="1">Run_A_D11</strain>
    </source>
</reference>
<evidence type="ECO:0000313" key="1">
    <source>
        <dbReference type="EMBL" id="CDI03419.1"/>
    </source>
</evidence>
<dbReference type="AlphaFoldDB" id="W6M9U5"/>
<comment type="caution">
    <text evidence="1">The sequence shown here is derived from an EMBL/GenBank/DDBJ whole genome shotgun (WGS) entry which is preliminary data.</text>
</comment>
<protein>
    <submittedName>
        <fullName evidence="1">Uncharacterized protein</fullName>
    </submittedName>
</protein>
<gene>
    <name evidence="1" type="ORF">BN873_490028</name>
</gene>
<dbReference type="Proteomes" id="UP000035760">
    <property type="component" value="Unassembled WGS sequence"/>
</dbReference>
<keyword evidence="2" id="KW-1185">Reference proteome</keyword>
<organism evidence="1 2">
    <name type="scientific">Candidatus Competibacter denitrificans Run_A_D11</name>
    <dbReference type="NCBI Taxonomy" id="1400863"/>
    <lineage>
        <taxon>Bacteria</taxon>
        <taxon>Pseudomonadati</taxon>
        <taxon>Pseudomonadota</taxon>
        <taxon>Gammaproteobacteria</taxon>
        <taxon>Candidatus Competibacteraceae</taxon>
        <taxon>Candidatus Competibacter</taxon>
    </lineage>
</organism>
<sequence>MDVIRFAVEFRKRGVKIRADARKSGLQACQGILIKDFTAILWNEDQVDVKLKNDVPTTSNIVLHCLRPIVKILEWSRFFAIGSNP</sequence>
<evidence type="ECO:0000313" key="2">
    <source>
        <dbReference type="Proteomes" id="UP000035760"/>
    </source>
</evidence>
<dbReference type="STRING" id="1400863.BN873_490028"/>
<dbReference type="EMBL" id="CBTJ020000057">
    <property type="protein sequence ID" value="CDI03419.1"/>
    <property type="molecule type" value="Genomic_DNA"/>
</dbReference>
<proteinExistence type="predicted"/>